<keyword evidence="5 7" id="KW-1133">Transmembrane helix</keyword>
<comment type="similarity">
    <text evidence="2 7">Belongs to the NKAIN family.</text>
</comment>
<comment type="subcellular location">
    <subcellularLocation>
        <location evidence="1 7">Cell membrane</location>
        <topology evidence="1 7">Multi-pass membrane protein</topology>
    </subcellularLocation>
</comment>
<evidence type="ECO:0000256" key="1">
    <source>
        <dbReference type="ARBA" id="ARBA00004651"/>
    </source>
</evidence>
<feature type="compositionally biased region" description="Basic residues" evidence="8">
    <location>
        <begin position="262"/>
        <end position="280"/>
    </location>
</feature>
<feature type="transmembrane region" description="Helical" evidence="7">
    <location>
        <begin position="28"/>
        <end position="49"/>
    </location>
</feature>
<evidence type="ECO:0000256" key="7">
    <source>
        <dbReference type="RuleBase" id="RU368041"/>
    </source>
</evidence>
<dbReference type="Pfam" id="PF05640">
    <property type="entry name" value="NKAIN"/>
    <property type="match status" value="1"/>
</dbReference>
<keyword evidence="3 7" id="KW-1003">Cell membrane</keyword>
<feature type="transmembrane region" description="Helical" evidence="7">
    <location>
        <begin position="56"/>
        <end position="80"/>
    </location>
</feature>
<reference evidence="9" key="1">
    <citation type="journal article" date="2014" name="PLoS Negl. Trop. Dis.">
        <title>An updated insight into the Sialotranscriptome of Triatoma infestans: developmental stage and geographic variations.</title>
        <authorList>
            <person name="Schwarz A."/>
            <person name="Medrano-Mercado N."/>
            <person name="Schaub G.A."/>
            <person name="Struchiner C.J."/>
            <person name="Bargues M.D."/>
            <person name="Levy M.Z."/>
            <person name="Ribeiro J.M."/>
        </authorList>
    </citation>
    <scope>NUCLEOTIDE SEQUENCE</scope>
    <source>
        <strain evidence="9">Chile</strain>
        <tissue evidence="9">Salivary glands</tissue>
    </source>
</reference>
<feature type="transmembrane region" description="Helical" evidence="7">
    <location>
        <begin position="146"/>
        <end position="163"/>
    </location>
</feature>
<evidence type="ECO:0000256" key="8">
    <source>
        <dbReference type="SAM" id="MobiDB-lite"/>
    </source>
</evidence>
<dbReference type="PANTHER" id="PTHR13084:SF6">
    <property type="entry name" value="SODIUM_POTASSIUM-TRANSPORTING ATPASE SUBUNIT BETA-1-INTERACTING PROTEIN"/>
    <property type="match status" value="1"/>
</dbReference>
<dbReference type="AlphaFoldDB" id="A0A023F106"/>
<keyword evidence="6 7" id="KW-0472">Membrane</keyword>
<accession>A0A023F106</accession>
<feature type="region of interest" description="Disordered" evidence="8">
    <location>
        <begin position="200"/>
        <end position="360"/>
    </location>
</feature>
<dbReference type="GO" id="GO:0005886">
    <property type="term" value="C:plasma membrane"/>
    <property type="evidence" value="ECO:0007669"/>
    <property type="project" value="UniProtKB-SubCell"/>
</dbReference>
<dbReference type="InterPro" id="IPR008516">
    <property type="entry name" value="Na/K-Atpase_Interacting"/>
</dbReference>
<evidence type="ECO:0000313" key="9">
    <source>
        <dbReference type="EMBL" id="JAC14684.1"/>
    </source>
</evidence>
<feature type="non-terminal residue" evidence="9">
    <location>
        <position position="1"/>
    </location>
</feature>
<evidence type="ECO:0000256" key="4">
    <source>
        <dbReference type="ARBA" id="ARBA00022692"/>
    </source>
</evidence>
<proteinExistence type="evidence at transcript level"/>
<dbReference type="EMBL" id="GBBI01004028">
    <property type="protein sequence ID" value="JAC14684.1"/>
    <property type="molecule type" value="mRNA"/>
</dbReference>
<protein>
    <recommendedName>
        <fullName evidence="7">Sodium/potassium-transporting ATPase subunit beta-1-interacting protein</fullName>
        <shortName evidence="7">Na(+)/K(+)-transporting ATPase subunit beta-1-interacting protein</shortName>
    </recommendedName>
</protein>
<feature type="compositionally biased region" description="Basic residues" evidence="8">
    <location>
        <begin position="229"/>
        <end position="238"/>
    </location>
</feature>
<dbReference type="GO" id="GO:0002028">
    <property type="term" value="P:regulation of sodium ion transport"/>
    <property type="evidence" value="ECO:0007669"/>
    <property type="project" value="UniProtKB-UniRule"/>
</dbReference>
<evidence type="ECO:0000256" key="6">
    <source>
        <dbReference type="ARBA" id="ARBA00023136"/>
    </source>
</evidence>
<name>A0A023F106_TRIIF</name>
<dbReference type="PANTHER" id="PTHR13084">
    <property type="entry name" value="T-CELL LYMPHOMA BREAKPOINT-ASSOCIATED TARGET 1-RELATED"/>
    <property type="match status" value="1"/>
</dbReference>
<organism evidence="9">
    <name type="scientific">Triatoma infestans</name>
    <name type="common">Assassin bug</name>
    <dbReference type="NCBI Taxonomy" id="30076"/>
    <lineage>
        <taxon>Eukaryota</taxon>
        <taxon>Metazoa</taxon>
        <taxon>Ecdysozoa</taxon>
        <taxon>Arthropoda</taxon>
        <taxon>Hexapoda</taxon>
        <taxon>Insecta</taxon>
        <taxon>Pterygota</taxon>
        <taxon>Neoptera</taxon>
        <taxon>Paraneoptera</taxon>
        <taxon>Hemiptera</taxon>
        <taxon>Heteroptera</taxon>
        <taxon>Panheteroptera</taxon>
        <taxon>Cimicomorpha</taxon>
        <taxon>Reduviidae</taxon>
        <taxon>Triatominae</taxon>
        <taxon>Triatoma</taxon>
    </lineage>
</organism>
<evidence type="ECO:0000256" key="3">
    <source>
        <dbReference type="ARBA" id="ARBA00022475"/>
    </source>
</evidence>
<evidence type="ECO:0000256" key="5">
    <source>
        <dbReference type="ARBA" id="ARBA00022989"/>
    </source>
</evidence>
<sequence>RLFLLSIGVSQFVTAVWRQIFDFLGFMWGPILVNFFHIIFVIFGFFGAWQYKSSYILCYAVWTIFWCAWNIFIFCFYLNIGTLNRDWDLLSLGAGSVSWWETNGPGCKPLFLSNNSGIETAPWQPLRPDLVTGCAISYYKLEAAQATVHFILAIIGLLLALSVNSTIKHGEEAVNYDMLPVPSTLKKTTATPLYPVDLMPRRNIADNNPSLESIDDNNDPRQAACRPMTPRRVKRRSVTRGGGVAGALPPPYHTQIGIGTIPRRHGHHRSSTRSSGRRPRQNPVTRLLDNEQSGPSAGGGHTNLMFQHSPENSFVYEPPERPPSVRSSYSNYHGTRPHSYTHNFLVSGPPGYSSQSETAI</sequence>
<keyword evidence="4 7" id="KW-0812">Transmembrane</keyword>
<evidence type="ECO:0000256" key="2">
    <source>
        <dbReference type="ARBA" id="ARBA00006364"/>
    </source>
</evidence>